<dbReference type="GO" id="GO:0016757">
    <property type="term" value="F:glycosyltransferase activity"/>
    <property type="evidence" value="ECO:0007669"/>
    <property type="project" value="UniProtKB-KW"/>
</dbReference>
<keyword evidence="4" id="KW-0472">Membrane</keyword>
<gene>
    <name evidence="6" type="ORF">SAMN04487990_109107</name>
</gene>
<keyword evidence="7" id="KW-1185">Reference proteome</keyword>
<sequence length="370" mass="42476">MIILDIVFYSFVVIVCIQVVFYGIVFGSFAFHNPIQPTPNTTPVSVLICAKNEAKNLLAFLPSILKQNYPNFQVVLINDASSDNTLEIMEDFAEQYDNIKIVNVRNTEAFWGKKKYALTLGIKAAKYEQLLLTDADCQPVSEHWIRDMSAHFTTKNTIILGYGAYNKIKNSLLNKVIRYETLLTAMQYFSFAKIGIPFMGVGRNLAYKRSEFFKTNGFINHIDVRSGDDDLFINEAATSQNTSICFSPSSFTTSIPKTSLHSWFRQKRRHVSTAKKYKPRHKSLLALFYSSQLLFWIFSIILLIAGFYWQFALVLILLRFIVQMTAVGFSAKKLNELDLILILPFLELFLIVFQFSIFIANLISKPNYWK</sequence>
<comment type="similarity">
    <text evidence="1">Belongs to the glycosyltransferase 2 family.</text>
</comment>
<dbReference type="RefSeq" id="WP_092133964.1">
    <property type="nucleotide sequence ID" value="NZ_FNQK01000009.1"/>
</dbReference>
<dbReference type="STRING" id="283786.SAMN04487990_109107"/>
<evidence type="ECO:0000256" key="1">
    <source>
        <dbReference type="ARBA" id="ARBA00006739"/>
    </source>
</evidence>
<evidence type="ECO:0000256" key="4">
    <source>
        <dbReference type="SAM" id="Phobius"/>
    </source>
</evidence>
<protein>
    <submittedName>
        <fullName evidence="6">Glycosyltransferase, catalytic subunit of cellulose synthase and poly-beta-1,6-N-acetylglucosamine synthase</fullName>
    </submittedName>
</protein>
<dbReference type="Proteomes" id="UP000198846">
    <property type="component" value="Unassembled WGS sequence"/>
</dbReference>
<dbReference type="PANTHER" id="PTHR43630:SF1">
    <property type="entry name" value="POLY-BETA-1,6-N-ACETYL-D-GLUCOSAMINE SYNTHASE"/>
    <property type="match status" value="1"/>
</dbReference>
<dbReference type="PANTHER" id="PTHR43630">
    <property type="entry name" value="POLY-BETA-1,6-N-ACETYL-D-GLUCOSAMINE SYNTHASE"/>
    <property type="match status" value="1"/>
</dbReference>
<evidence type="ECO:0000259" key="5">
    <source>
        <dbReference type="Pfam" id="PF00535"/>
    </source>
</evidence>
<keyword evidence="4" id="KW-0812">Transmembrane</keyword>
<evidence type="ECO:0000256" key="3">
    <source>
        <dbReference type="ARBA" id="ARBA00022679"/>
    </source>
</evidence>
<feature type="transmembrane region" description="Helical" evidence="4">
    <location>
        <begin position="341"/>
        <end position="363"/>
    </location>
</feature>
<proteinExistence type="inferred from homology"/>
<dbReference type="InterPro" id="IPR001173">
    <property type="entry name" value="Glyco_trans_2-like"/>
</dbReference>
<dbReference type="InterPro" id="IPR029044">
    <property type="entry name" value="Nucleotide-diphossugar_trans"/>
</dbReference>
<keyword evidence="3 6" id="KW-0808">Transferase</keyword>
<dbReference type="EMBL" id="FNQK01000009">
    <property type="protein sequence ID" value="SEA28178.1"/>
    <property type="molecule type" value="Genomic_DNA"/>
</dbReference>
<dbReference type="Gene3D" id="3.90.550.10">
    <property type="entry name" value="Spore Coat Polysaccharide Biosynthesis Protein SpsA, Chain A"/>
    <property type="match status" value="1"/>
</dbReference>
<evidence type="ECO:0000313" key="6">
    <source>
        <dbReference type="EMBL" id="SEA28178.1"/>
    </source>
</evidence>
<evidence type="ECO:0000313" key="7">
    <source>
        <dbReference type="Proteomes" id="UP000198846"/>
    </source>
</evidence>
<dbReference type="OrthoDB" id="9800276at2"/>
<reference evidence="7" key="1">
    <citation type="submission" date="2016-10" db="EMBL/GenBank/DDBJ databases">
        <authorList>
            <person name="Varghese N."/>
            <person name="Submissions S."/>
        </authorList>
    </citation>
    <scope>NUCLEOTIDE SEQUENCE [LARGE SCALE GENOMIC DNA]</scope>
    <source>
        <strain evidence="7">DSM 23842</strain>
    </source>
</reference>
<feature type="domain" description="Glycosyltransferase 2-like" evidence="5">
    <location>
        <begin position="45"/>
        <end position="179"/>
    </location>
</feature>
<dbReference type="SUPFAM" id="SSF53448">
    <property type="entry name" value="Nucleotide-diphospho-sugar transferases"/>
    <property type="match status" value="1"/>
</dbReference>
<keyword evidence="4" id="KW-1133">Transmembrane helix</keyword>
<dbReference type="AlphaFoldDB" id="A0A1H3ZX05"/>
<accession>A0A1H3ZX05</accession>
<dbReference type="Pfam" id="PF00535">
    <property type="entry name" value="Glycos_transf_2"/>
    <property type="match status" value="1"/>
</dbReference>
<keyword evidence="2" id="KW-0328">Glycosyltransferase</keyword>
<name>A0A1H3ZX05_BIZPA</name>
<feature type="transmembrane region" description="Helical" evidence="4">
    <location>
        <begin position="6"/>
        <end position="31"/>
    </location>
</feature>
<organism evidence="6 7">
    <name type="scientific">Bizionia paragorgiae</name>
    <dbReference type="NCBI Taxonomy" id="283786"/>
    <lineage>
        <taxon>Bacteria</taxon>
        <taxon>Pseudomonadati</taxon>
        <taxon>Bacteroidota</taxon>
        <taxon>Flavobacteriia</taxon>
        <taxon>Flavobacteriales</taxon>
        <taxon>Flavobacteriaceae</taxon>
        <taxon>Bizionia</taxon>
    </lineage>
</organism>
<evidence type="ECO:0000256" key="2">
    <source>
        <dbReference type="ARBA" id="ARBA00022676"/>
    </source>
</evidence>